<gene>
    <name evidence="8" type="ORF">APAL1065_LOCUS23281</name>
    <name evidence="9" type="ORF">APAL1065_LOCUS23282</name>
</gene>
<dbReference type="InterPro" id="IPR011009">
    <property type="entry name" value="Kinase-like_dom_sf"/>
</dbReference>
<dbReference type="AlphaFoldDB" id="A0A6U3DFY2"/>
<sequence length="436" mass="49651">MSDDYNLDDLIGEFDDQETEDESDEQEVSAEQRRPWDDWFEAGEPVHPPPMEWQPDIINGCRKSVHCRIWDENRQGFFQLDKVLLTQPLEICQEAYYPVPNKPKIKTIMGHMTICSVLRRIMPDAIHQQDDDDALLFEITQEFVAVKVNLKARMESQRYTEDAMKEIRAMQLIGYSQAQHVLGCRKVIDDKASNTLNVVMRYCERGDILDLIRQTTTMQIQGGIGTGAITRGLPEANARYWISHIVNGLHELRSLGICHCDLSPENIMMDEQEKCLVIDLGQCLRVPYVEEHQHQGQAGMDPMQIVSGILTNRNNRLSDAWSKQLTRPQGCRGKLPYMAPEIYVMSAFDGATADVWSLGTILFLMLTGLGSCDRPTVGDLKFLQMTTNMRGLLASLNVPISEVGLDLLCGMIEVNPRLRLTLDEVCRHQWFQIPLP</sequence>
<evidence type="ECO:0000256" key="3">
    <source>
        <dbReference type="ARBA" id="ARBA00022741"/>
    </source>
</evidence>
<accession>A0A6U3DFY2</accession>
<keyword evidence="4" id="KW-0418">Kinase</keyword>
<dbReference type="PROSITE" id="PS50011">
    <property type="entry name" value="PROTEIN_KINASE_DOM"/>
    <property type="match status" value="1"/>
</dbReference>
<dbReference type="PROSITE" id="PS00109">
    <property type="entry name" value="PROTEIN_KINASE_TYR"/>
    <property type="match status" value="1"/>
</dbReference>
<evidence type="ECO:0000256" key="4">
    <source>
        <dbReference type="ARBA" id="ARBA00022777"/>
    </source>
</evidence>
<dbReference type="Gene3D" id="1.10.510.10">
    <property type="entry name" value="Transferase(Phosphotransferase) domain 1"/>
    <property type="match status" value="1"/>
</dbReference>
<dbReference type="PANTHER" id="PTHR24345">
    <property type="entry name" value="SERINE/THREONINE-PROTEIN KINASE PLK"/>
    <property type="match status" value="1"/>
</dbReference>
<feature type="domain" description="Protein kinase" evidence="7">
    <location>
        <begin position="103"/>
        <end position="431"/>
    </location>
</feature>
<proteinExistence type="predicted"/>
<evidence type="ECO:0000313" key="9">
    <source>
        <dbReference type="EMBL" id="CAD9987498.1"/>
    </source>
</evidence>
<keyword evidence="2" id="KW-0808">Transferase</keyword>
<keyword evidence="1" id="KW-0723">Serine/threonine-protein kinase</keyword>
<dbReference type="GO" id="GO:0005634">
    <property type="term" value="C:nucleus"/>
    <property type="evidence" value="ECO:0007669"/>
    <property type="project" value="TreeGrafter"/>
</dbReference>
<evidence type="ECO:0000313" key="8">
    <source>
        <dbReference type="EMBL" id="CAD9987497.1"/>
    </source>
</evidence>
<dbReference type="PANTHER" id="PTHR24345:SF91">
    <property type="entry name" value="SERINE_THREONINE-PROTEIN KINASE PLK4"/>
    <property type="match status" value="1"/>
</dbReference>
<name>A0A6U3DFY2_9STRA</name>
<evidence type="ECO:0000256" key="5">
    <source>
        <dbReference type="ARBA" id="ARBA00022840"/>
    </source>
</evidence>
<organism evidence="9">
    <name type="scientific">Entomoneis paludosa</name>
    <dbReference type="NCBI Taxonomy" id="265537"/>
    <lineage>
        <taxon>Eukaryota</taxon>
        <taxon>Sar</taxon>
        <taxon>Stramenopiles</taxon>
        <taxon>Ochrophyta</taxon>
        <taxon>Bacillariophyta</taxon>
        <taxon>Bacillariophyceae</taxon>
        <taxon>Bacillariophycidae</taxon>
        <taxon>Entomoneidaceae</taxon>
        <taxon>Entomoneis</taxon>
    </lineage>
</organism>
<dbReference type="GO" id="GO:0004674">
    <property type="term" value="F:protein serine/threonine kinase activity"/>
    <property type="evidence" value="ECO:0007669"/>
    <property type="project" value="UniProtKB-KW"/>
</dbReference>
<dbReference type="EMBL" id="HBHT01034627">
    <property type="protein sequence ID" value="CAD9987497.1"/>
    <property type="molecule type" value="Transcribed_RNA"/>
</dbReference>
<feature type="region of interest" description="Disordered" evidence="6">
    <location>
        <begin position="1"/>
        <end position="37"/>
    </location>
</feature>
<feature type="compositionally biased region" description="Acidic residues" evidence="6">
    <location>
        <begin position="1"/>
        <end position="28"/>
    </location>
</feature>
<keyword evidence="5" id="KW-0067">ATP-binding</keyword>
<dbReference type="GO" id="GO:0005524">
    <property type="term" value="F:ATP binding"/>
    <property type="evidence" value="ECO:0007669"/>
    <property type="project" value="UniProtKB-KW"/>
</dbReference>
<dbReference type="SUPFAM" id="SSF56112">
    <property type="entry name" value="Protein kinase-like (PK-like)"/>
    <property type="match status" value="1"/>
</dbReference>
<dbReference type="InterPro" id="IPR000719">
    <property type="entry name" value="Prot_kinase_dom"/>
</dbReference>
<evidence type="ECO:0000259" key="7">
    <source>
        <dbReference type="PROSITE" id="PS50011"/>
    </source>
</evidence>
<evidence type="ECO:0000256" key="1">
    <source>
        <dbReference type="ARBA" id="ARBA00022527"/>
    </source>
</evidence>
<protein>
    <recommendedName>
        <fullName evidence="7">Protein kinase domain-containing protein</fullName>
    </recommendedName>
</protein>
<dbReference type="InterPro" id="IPR008266">
    <property type="entry name" value="Tyr_kinase_AS"/>
</dbReference>
<evidence type="ECO:0000256" key="6">
    <source>
        <dbReference type="SAM" id="MobiDB-lite"/>
    </source>
</evidence>
<dbReference type="Pfam" id="PF00069">
    <property type="entry name" value="Pkinase"/>
    <property type="match status" value="1"/>
</dbReference>
<evidence type="ECO:0000256" key="2">
    <source>
        <dbReference type="ARBA" id="ARBA00022679"/>
    </source>
</evidence>
<keyword evidence="3" id="KW-0547">Nucleotide-binding</keyword>
<dbReference type="EMBL" id="HBHT01034628">
    <property type="protein sequence ID" value="CAD9987498.1"/>
    <property type="molecule type" value="Transcribed_RNA"/>
</dbReference>
<reference evidence="9" key="1">
    <citation type="submission" date="2021-01" db="EMBL/GenBank/DDBJ databases">
        <authorList>
            <person name="Corre E."/>
            <person name="Pelletier E."/>
            <person name="Niang G."/>
            <person name="Scheremetjew M."/>
            <person name="Finn R."/>
            <person name="Kale V."/>
            <person name="Holt S."/>
            <person name="Cochrane G."/>
            <person name="Meng A."/>
            <person name="Brown T."/>
            <person name="Cohen L."/>
        </authorList>
    </citation>
    <scope>NUCLEOTIDE SEQUENCE</scope>
    <source>
        <strain evidence="9">CCMP125</strain>
    </source>
</reference>